<evidence type="ECO:0000313" key="3">
    <source>
        <dbReference type="EMBL" id="MBC4014033.1"/>
    </source>
</evidence>
<dbReference type="PANTHER" id="PTHR30006:SF2">
    <property type="entry name" value="ABC TRANSPORTER SUBSTRATE-BINDING PROTEIN"/>
    <property type="match status" value="1"/>
</dbReference>
<sequence>MQNATRRHVLKAAAGAAVYGLAAPALATAQTLPPHERELYEAAKREGEITWYSGQYSAEGSEAVGRAFTERYPGVRCNVVRSTSQVAFQRLSQDARARVAQCDVFSSTNSGHFTLLKRENRLTQFRPRNADGMLESIRVADPDNFYQTTFLGLFQLGHNTQKVSEAEAPKSWTDLLEPKWRDQLAVGHPGFSGAIGVWAVQMRKMYGWDYFKRLEQNRPQIGRSSQDPVTLLNAGERTVGVCVPAGTTLLSISRGNPLRLIYPTEGVLATIAPSAIPRNAPHPNAAKLFMEYQASKEMSQVIRGLFAEPLRPDVPGPEGSLPLDQIKLLTPTLEEQEKGVPEVRELWRDTFGV</sequence>
<dbReference type="InterPro" id="IPR006311">
    <property type="entry name" value="TAT_signal"/>
</dbReference>
<organism evidence="3 4">
    <name type="scientific">Siccirubricoccus deserti</name>
    <dbReference type="NCBI Taxonomy" id="2013562"/>
    <lineage>
        <taxon>Bacteria</taxon>
        <taxon>Pseudomonadati</taxon>
        <taxon>Pseudomonadota</taxon>
        <taxon>Alphaproteobacteria</taxon>
        <taxon>Acetobacterales</taxon>
        <taxon>Roseomonadaceae</taxon>
        <taxon>Siccirubricoccus</taxon>
    </lineage>
</organism>
<gene>
    <name evidence="3" type="ORF">H7965_01755</name>
</gene>
<keyword evidence="4" id="KW-1185">Reference proteome</keyword>
<evidence type="ECO:0000256" key="2">
    <source>
        <dbReference type="SAM" id="SignalP"/>
    </source>
</evidence>
<reference evidence="3" key="1">
    <citation type="submission" date="2020-08" db="EMBL/GenBank/DDBJ databases">
        <authorList>
            <person name="Hu Y."/>
            <person name="Nguyen S.V."/>
            <person name="Li F."/>
            <person name="Fanning S."/>
        </authorList>
    </citation>
    <scope>NUCLEOTIDE SEQUENCE</scope>
    <source>
        <strain evidence="3">SYSU D8009</strain>
    </source>
</reference>
<evidence type="ECO:0000256" key="1">
    <source>
        <dbReference type="ARBA" id="ARBA00022729"/>
    </source>
</evidence>
<feature type="chain" id="PRO_5040853520" evidence="2">
    <location>
        <begin position="28"/>
        <end position="353"/>
    </location>
</feature>
<proteinExistence type="predicted"/>
<dbReference type="PANTHER" id="PTHR30006">
    <property type="entry name" value="THIAMINE-BINDING PERIPLASMIC PROTEIN-RELATED"/>
    <property type="match status" value="1"/>
</dbReference>
<dbReference type="SUPFAM" id="SSF53850">
    <property type="entry name" value="Periplasmic binding protein-like II"/>
    <property type="match status" value="1"/>
</dbReference>
<keyword evidence="1 2" id="KW-0732">Signal</keyword>
<feature type="signal peptide" evidence="2">
    <location>
        <begin position="1"/>
        <end position="27"/>
    </location>
</feature>
<comment type="caution">
    <text evidence="3">The sequence shown here is derived from an EMBL/GenBank/DDBJ whole genome shotgun (WGS) entry which is preliminary data.</text>
</comment>
<dbReference type="EMBL" id="JACOMF010000002">
    <property type="protein sequence ID" value="MBC4014033.1"/>
    <property type="molecule type" value="Genomic_DNA"/>
</dbReference>
<dbReference type="AlphaFoldDB" id="A0A9X0QVI1"/>
<dbReference type="PROSITE" id="PS51318">
    <property type="entry name" value="TAT"/>
    <property type="match status" value="1"/>
</dbReference>
<name>A0A9X0QVI1_9PROT</name>
<dbReference type="RefSeq" id="WP_186768815.1">
    <property type="nucleotide sequence ID" value="NZ_JACOMF010000002.1"/>
</dbReference>
<protein>
    <submittedName>
        <fullName evidence="3">Extracellular solute-binding protein</fullName>
    </submittedName>
</protein>
<evidence type="ECO:0000313" key="4">
    <source>
        <dbReference type="Proteomes" id="UP000600101"/>
    </source>
</evidence>
<dbReference type="Proteomes" id="UP000600101">
    <property type="component" value="Unassembled WGS sequence"/>
</dbReference>
<dbReference type="Gene3D" id="3.40.190.10">
    <property type="entry name" value="Periplasmic binding protein-like II"/>
    <property type="match status" value="2"/>
</dbReference>
<dbReference type="Pfam" id="PF13343">
    <property type="entry name" value="SBP_bac_6"/>
    <property type="match status" value="1"/>
</dbReference>
<accession>A0A9X0QVI1</accession>